<feature type="transmembrane region" description="Helical" evidence="4">
    <location>
        <begin position="12"/>
        <end position="37"/>
    </location>
</feature>
<evidence type="ECO:0000256" key="4">
    <source>
        <dbReference type="SAM" id="Phobius"/>
    </source>
</evidence>
<dbReference type="Proteomes" id="UP000616779">
    <property type="component" value="Unassembled WGS sequence"/>
</dbReference>
<dbReference type="RefSeq" id="WP_171649378.1">
    <property type="nucleotide sequence ID" value="NZ_WHOA01000248.1"/>
</dbReference>
<accession>A0ABX1Y7R7</accession>
<dbReference type="Gene3D" id="1.10.10.60">
    <property type="entry name" value="Homeodomain-like"/>
    <property type="match status" value="2"/>
</dbReference>
<dbReference type="InterPro" id="IPR018060">
    <property type="entry name" value="HTH_AraC"/>
</dbReference>
<dbReference type="InterPro" id="IPR009057">
    <property type="entry name" value="Homeodomain-like_sf"/>
</dbReference>
<keyword evidence="3" id="KW-0804">Transcription</keyword>
<keyword evidence="1" id="KW-0805">Transcription regulation</keyword>
<evidence type="ECO:0000313" key="6">
    <source>
        <dbReference type="EMBL" id="NOU76841.1"/>
    </source>
</evidence>
<dbReference type="PANTHER" id="PTHR43280">
    <property type="entry name" value="ARAC-FAMILY TRANSCRIPTIONAL REGULATOR"/>
    <property type="match status" value="1"/>
</dbReference>
<keyword evidence="2" id="KW-0238">DNA-binding</keyword>
<keyword evidence="4" id="KW-1133">Transmembrane helix</keyword>
<name>A0ABX1Y7R7_9BACL</name>
<dbReference type="SUPFAM" id="SSF46689">
    <property type="entry name" value="Homeodomain-like"/>
    <property type="match status" value="1"/>
</dbReference>
<protein>
    <submittedName>
        <fullName evidence="6">Helix-turn-helix domain-containing protein</fullName>
    </submittedName>
</protein>
<dbReference type="PROSITE" id="PS01124">
    <property type="entry name" value="HTH_ARAC_FAMILY_2"/>
    <property type="match status" value="1"/>
</dbReference>
<evidence type="ECO:0000256" key="1">
    <source>
        <dbReference type="ARBA" id="ARBA00023015"/>
    </source>
</evidence>
<evidence type="ECO:0000256" key="2">
    <source>
        <dbReference type="ARBA" id="ARBA00023125"/>
    </source>
</evidence>
<dbReference type="PANTHER" id="PTHR43280:SF28">
    <property type="entry name" value="HTH-TYPE TRANSCRIPTIONAL ACTIVATOR RHAS"/>
    <property type="match status" value="1"/>
</dbReference>
<keyword evidence="4" id="KW-0472">Membrane</keyword>
<feature type="transmembrane region" description="Helical" evidence="4">
    <location>
        <begin position="290"/>
        <end position="310"/>
    </location>
</feature>
<feature type="domain" description="HTH araC/xylS-type" evidence="5">
    <location>
        <begin position="641"/>
        <end position="739"/>
    </location>
</feature>
<dbReference type="Gene3D" id="6.10.340.10">
    <property type="match status" value="1"/>
</dbReference>
<dbReference type="InterPro" id="IPR018062">
    <property type="entry name" value="HTH_AraC-typ_CS"/>
</dbReference>
<dbReference type="EMBL" id="WHOA01000248">
    <property type="protein sequence ID" value="NOU76841.1"/>
    <property type="molecule type" value="Genomic_DNA"/>
</dbReference>
<evidence type="ECO:0000313" key="7">
    <source>
        <dbReference type="Proteomes" id="UP000616779"/>
    </source>
</evidence>
<comment type="caution">
    <text evidence="6">The sequence shown here is derived from an EMBL/GenBank/DDBJ whole genome shotgun (WGS) entry which is preliminary data.</text>
</comment>
<dbReference type="SMART" id="SM00342">
    <property type="entry name" value="HTH_ARAC"/>
    <property type="match status" value="1"/>
</dbReference>
<evidence type="ECO:0000256" key="3">
    <source>
        <dbReference type="ARBA" id="ARBA00023163"/>
    </source>
</evidence>
<dbReference type="PROSITE" id="PS00041">
    <property type="entry name" value="HTH_ARAC_FAMILY_1"/>
    <property type="match status" value="1"/>
</dbReference>
<proteinExistence type="predicted"/>
<evidence type="ECO:0000259" key="5">
    <source>
        <dbReference type="PROSITE" id="PS01124"/>
    </source>
</evidence>
<gene>
    <name evidence="6" type="ORF">GC098_36700</name>
</gene>
<keyword evidence="4" id="KW-0812">Transmembrane</keyword>
<reference evidence="6 7" key="1">
    <citation type="submission" date="2019-10" db="EMBL/GenBank/DDBJ databases">
        <title>Description of Paenibacillus terrestris sp. nov.</title>
        <authorList>
            <person name="Carlier A."/>
            <person name="Qi S."/>
        </authorList>
    </citation>
    <scope>NUCLEOTIDE SEQUENCE [LARGE SCALE GENOMIC DNA]</scope>
    <source>
        <strain evidence="6 7">LMG 31458</strain>
    </source>
</reference>
<sequence>MELVNQKRKSFLVRIFISFLTIIMLLSFFNFVLFSFFQQNIKQEIIRSNERMLSQAAEHYNTHFNRLRTVLFQMYHDNTITKFNGQLISGENGNANYFLVVDMVRRLRETANNPLFYLDNLMVLYRSNLFMADKEGSSTEVALDSLTNFHAPYDLSYWEKEFERPRNYYIHPAQDYPLDHFSKENKTYIPFSFKLPNANYELIAMLDADKLNQTLLGDVPFIIQTEEGENIYRSNSSASIEEIPVFATGESYKLFQNQYFFIHEDSENHLRYVTAVPYANIAAQISKLRVTQIVVLFTSIAIALGMSYWFSRRLQSPVKRIIASLQHPEGQHLRMDSAIHEFEMISNHIDKLSEERTRIHDELKSSNSLLTNYGYIAKLKSLHVGISEWREFAQAEGPFSLILYQLNARSTERLSEDIKRYIGEYIEIVLSEYELNAYTFQIENDQIISVVFRKDKTDRMTEALQQVKETLDKDRQTCLIMMAVSSVFEQSAELNTAYEQVSGMLKQARPLDETQMIVKQEPAAFLFVFTKEQEQELYAHLQTGNEKMCLHALHRMLEAMERSQATLAQFRQFSEAWASRIVKTLEQNRADNAVRDQAVRLRKELDISFTLTEFKQIFDTLVPIYADWVRLKKEEKDEVIEFVMKTMETQYSEDISLDQIAEKLDLSSAYLSVYIKEKTGANFSEHMNRMRIQKAKELLVGSSLSIQNIGEQIGYRNGTSFIRMFKKITGETPGEFRRCQTV</sequence>
<dbReference type="Pfam" id="PF12833">
    <property type="entry name" value="HTH_18"/>
    <property type="match status" value="1"/>
</dbReference>
<keyword evidence="7" id="KW-1185">Reference proteome</keyword>
<organism evidence="6 7">
    <name type="scientific">Paenibacillus phytorum</name>
    <dbReference type="NCBI Taxonomy" id="2654977"/>
    <lineage>
        <taxon>Bacteria</taxon>
        <taxon>Bacillati</taxon>
        <taxon>Bacillota</taxon>
        <taxon>Bacilli</taxon>
        <taxon>Bacillales</taxon>
        <taxon>Paenibacillaceae</taxon>
        <taxon>Paenibacillus</taxon>
    </lineage>
</organism>